<dbReference type="InterPro" id="IPR051200">
    <property type="entry name" value="Host-pathogen_enzymatic-act"/>
</dbReference>
<sequence length="545" mass="59695">MAIIQNLIRNGDFAFGELDPWIGENVDVISSPCPSVVDGFSARLKGGEQRASLFQNFNVISGETYQLTLSIATARKGRSPRIQIRVEYLNRLLEVVGFGLDELITEGQLPNGAKGAFNTIQLLTTVVPKEARFARLLIEKQGLAFSPSVVIDNVSMNRITLELTSLPNTYVGNTGSDTTSILFEESLSTLTVGMTPNAMSRVINGETELLYIAFGNEQYVSVIDVTTQKELTTLSINGDVTYYFNRNITVSPDGSRVYVASETGYVNVIDTSTNQLIGVVSVGQVPQALAITNDGSFLYVAVVRDVTTGKNTNYVSRIDTTSLLITETYTVSNEFNSDLNESQAVLVLIENKEQFVISGATENNDGEEGYGAFLVVDIQSGNIITREVFNFAYFIYDITLSLDGRFIYVTLQGGTTEYIFLVFDTSNWEQITSFTLRNSSQFSDTTPGLIRQITEGEEEDLIFASYKVDSTGYIYEISRCGDTFNSVTNFFISNSGVFYSISSDGSTIVLANQSSNSVSFIETSTLTEEFTSLNTGTGPQVLVVD</sequence>
<name>A0ABY9JV13_9BACI</name>
<keyword evidence="2" id="KW-1185">Reference proteome</keyword>
<dbReference type="Proteomes" id="UP001197974">
    <property type="component" value="Chromosome"/>
</dbReference>
<accession>A0ABY9JV13</accession>
<dbReference type="Gene3D" id="2.130.10.10">
    <property type="entry name" value="YVTN repeat-like/Quinoprotein amine dehydrogenase"/>
    <property type="match status" value="2"/>
</dbReference>
<gene>
    <name evidence="1" type="ORF">LC087_03375</name>
</gene>
<organism evidence="1 2">
    <name type="scientific">Bacillus carboniphilus</name>
    <dbReference type="NCBI Taxonomy" id="86663"/>
    <lineage>
        <taxon>Bacteria</taxon>
        <taxon>Bacillati</taxon>
        <taxon>Bacillota</taxon>
        <taxon>Bacilli</taxon>
        <taxon>Bacillales</taxon>
        <taxon>Bacillaceae</taxon>
        <taxon>Bacillus</taxon>
    </lineage>
</organism>
<evidence type="ECO:0000313" key="2">
    <source>
        <dbReference type="Proteomes" id="UP001197974"/>
    </source>
</evidence>
<dbReference type="EMBL" id="CP129013">
    <property type="protein sequence ID" value="WLR43249.1"/>
    <property type="molecule type" value="Genomic_DNA"/>
</dbReference>
<dbReference type="PANTHER" id="PTHR47197:SF3">
    <property type="entry name" value="DIHYDRO-HEME D1 DEHYDROGENASE"/>
    <property type="match status" value="1"/>
</dbReference>
<dbReference type="InterPro" id="IPR011048">
    <property type="entry name" value="Haem_d1_sf"/>
</dbReference>
<evidence type="ECO:0000313" key="1">
    <source>
        <dbReference type="EMBL" id="WLR43249.1"/>
    </source>
</evidence>
<proteinExistence type="predicted"/>
<dbReference type="RefSeq" id="WP_226539759.1">
    <property type="nucleotide sequence ID" value="NZ_CP129013.1"/>
</dbReference>
<dbReference type="PANTHER" id="PTHR47197">
    <property type="entry name" value="PROTEIN NIRF"/>
    <property type="match status" value="1"/>
</dbReference>
<reference evidence="1 2" key="1">
    <citation type="submission" date="2023-06" db="EMBL/GenBank/DDBJ databases">
        <title>Five Gram-positive bacteria isolated from mangrove sediments in Shenzhen, Guangdong, China.</title>
        <authorList>
            <person name="Yu S."/>
            <person name="Zheng W."/>
            <person name="Huang Y."/>
        </authorList>
    </citation>
    <scope>NUCLEOTIDE SEQUENCE [LARGE SCALE GENOMIC DNA]</scope>
    <source>
        <strain evidence="1 2">SaN35-3</strain>
    </source>
</reference>
<protein>
    <submittedName>
        <fullName evidence="1">NTTRR-F1 domain</fullName>
    </submittedName>
</protein>
<dbReference type="NCBIfam" id="NF033675">
    <property type="entry name" value="NTTRR-F1"/>
    <property type="match status" value="1"/>
</dbReference>
<dbReference type="SUPFAM" id="SSF51004">
    <property type="entry name" value="C-terminal (heme d1) domain of cytochrome cd1-nitrite reductase"/>
    <property type="match status" value="1"/>
</dbReference>
<dbReference type="InterPro" id="IPR015943">
    <property type="entry name" value="WD40/YVTN_repeat-like_dom_sf"/>
</dbReference>